<evidence type="ECO:0000313" key="2">
    <source>
        <dbReference type="Proteomes" id="UP000054477"/>
    </source>
</evidence>
<proteinExistence type="predicted"/>
<dbReference type="EMBL" id="KN838687">
    <property type="protein sequence ID" value="KIJ97638.1"/>
    <property type="molecule type" value="Genomic_DNA"/>
</dbReference>
<name>A0A0C9X8B7_9AGAR</name>
<protein>
    <submittedName>
        <fullName evidence="1">Uncharacterized protein</fullName>
    </submittedName>
</protein>
<accession>A0A0C9X8B7</accession>
<sequence>MEWKVEDFTLSHRFHVDSMWTPAQPIPCQESIWTPAGVQLESTCPYGLHLGIQGNMNSPSQTPYGLHMD</sequence>
<reference evidence="2" key="2">
    <citation type="submission" date="2015-01" db="EMBL/GenBank/DDBJ databases">
        <title>Evolutionary Origins and Diversification of the Mycorrhizal Mutualists.</title>
        <authorList>
            <consortium name="DOE Joint Genome Institute"/>
            <consortium name="Mycorrhizal Genomics Consortium"/>
            <person name="Kohler A."/>
            <person name="Kuo A."/>
            <person name="Nagy L.G."/>
            <person name="Floudas D."/>
            <person name="Copeland A."/>
            <person name="Barry K.W."/>
            <person name="Cichocki N."/>
            <person name="Veneault-Fourrey C."/>
            <person name="LaButti K."/>
            <person name="Lindquist E.A."/>
            <person name="Lipzen A."/>
            <person name="Lundell T."/>
            <person name="Morin E."/>
            <person name="Murat C."/>
            <person name="Riley R."/>
            <person name="Ohm R."/>
            <person name="Sun H."/>
            <person name="Tunlid A."/>
            <person name="Henrissat B."/>
            <person name="Grigoriev I.V."/>
            <person name="Hibbett D.S."/>
            <person name="Martin F."/>
        </authorList>
    </citation>
    <scope>NUCLEOTIDE SEQUENCE [LARGE SCALE GENOMIC DNA]</scope>
    <source>
        <strain evidence="2">LaAM-08-1</strain>
    </source>
</reference>
<organism evidence="1 2">
    <name type="scientific">Laccaria amethystina LaAM-08-1</name>
    <dbReference type="NCBI Taxonomy" id="1095629"/>
    <lineage>
        <taxon>Eukaryota</taxon>
        <taxon>Fungi</taxon>
        <taxon>Dikarya</taxon>
        <taxon>Basidiomycota</taxon>
        <taxon>Agaricomycotina</taxon>
        <taxon>Agaricomycetes</taxon>
        <taxon>Agaricomycetidae</taxon>
        <taxon>Agaricales</taxon>
        <taxon>Agaricineae</taxon>
        <taxon>Hydnangiaceae</taxon>
        <taxon>Laccaria</taxon>
    </lineage>
</organism>
<reference evidence="1 2" key="1">
    <citation type="submission" date="2014-04" db="EMBL/GenBank/DDBJ databases">
        <authorList>
            <consortium name="DOE Joint Genome Institute"/>
            <person name="Kuo A."/>
            <person name="Kohler A."/>
            <person name="Nagy L.G."/>
            <person name="Floudas D."/>
            <person name="Copeland A."/>
            <person name="Barry K.W."/>
            <person name="Cichocki N."/>
            <person name="Veneault-Fourrey C."/>
            <person name="LaButti K."/>
            <person name="Lindquist E.A."/>
            <person name="Lipzen A."/>
            <person name="Lundell T."/>
            <person name="Morin E."/>
            <person name="Murat C."/>
            <person name="Sun H."/>
            <person name="Tunlid A."/>
            <person name="Henrissat B."/>
            <person name="Grigoriev I.V."/>
            <person name="Hibbett D.S."/>
            <person name="Martin F."/>
            <person name="Nordberg H.P."/>
            <person name="Cantor M.N."/>
            <person name="Hua S.X."/>
        </authorList>
    </citation>
    <scope>NUCLEOTIDE SEQUENCE [LARGE SCALE GENOMIC DNA]</scope>
    <source>
        <strain evidence="1 2">LaAM-08-1</strain>
    </source>
</reference>
<dbReference type="AlphaFoldDB" id="A0A0C9X8B7"/>
<keyword evidence="2" id="KW-1185">Reference proteome</keyword>
<gene>
    <name evidence="1" type="ORF">K443DRAFT_9724</name>
</gene>
<dbReference type="Proteomes" id="UP000054477">
    <property type="component" value="Unassembled WGS sequence"/>
</dbReference>
<dbReference type="HOGENOM" id="CLU_2776294_0_0_1"/>
<evidence type="ECO:0000313" key="1">
    <source>
        <dbReference type="EMBL" id="KIJ97638.1"/>
    </source>
</evidence>